<dbReference type="InterPro" id="IPR011006">
    <property type="entry name" value="CheY-like_superfamily"/>
</dbReference>
<dbReference type="PROSITE" id="PS50110">
    <property type="entry name" value="RESPONSE_REGULATORY"/>
    <property type="match status" value="1"/>
</dbReference>
<evidence type="ECO:0000256" key="2">
    <source>
        <dbReference type="ARBA" id="ARBA00022840"/>
    </source>
</evidence>
<evidence type="ECO:0008006" key="8">
    <source>
        <dbReference type="Google" id="ProtNLM"/>
    </source>
</evidence>
<dbReference type="Gene3D" id="1.10.8.60">
    <property type="match status" value="1"/>
</dbReference>
<feature type="domain" description="Response regulatory" evidence="5">
    <location>
        <begin position="3"/>
        <end position="116"/>
    </location>
</feature>
<sequence>MYNILVVDDELSIRESFALILKGKYNIFPAASGEAALKLAADHKIDLVYLDFRMPGINGLETLKRLKEIDPSLEIIMITAVNDVQKASAAIKLGANNYIIKPFDVDAVLKMTERLLRRKALIKGGKEAQKESRPPAPLIGQSEAIVSANKLIARAAGGNDPVLIVGEAGTEKLAVAELIHGQSGRRTFPLHKIDLRRDIAPDRLRRLLLGRSSGSSTIDLEKATGWLEKAKDSSIFVNNFEYFPPGVPLGSARLIAGNVRELPDFDGTTIALPPLRDRLSDLPLLINHYLELFSTRYGREIRKIGQPVEDILTKYKWPGNTRELELTIEGFFLNFSGEAVSPTRLAFELTLGEADPLGSGFLESFEKDYLRRVFEESGSAEQAAAALKVPVEKVTAIL</sequence>
<keyword evidence="2" id="KW-0067">ATP-binding</keyword>
<evidence type="ECO:0000256" key="3">
    <source>
        <dbReference type="PROSITE-ProRule" id="PRU00169"/>
    </source>
</evidence>
<dbReference type="InterPro" id="IPR027417">
    <property type="entry name" value="P-loop_NTPase"/>
</dbReference>
<dbReference type="Pfam" id="PF00158">
    <property type="entry name" value="Sigma54_activat"/>
    <property type="match status" value="1"/>
</dbReference>
<gene>
    <name evidence="6" type="ORF">A3K49_06610</name>
</gene>
<dbReference type="PROSITE" id="PS50045">
    <property type="entry name" value="SIGMA54_INTERACT_4"/>
    <property type="match status" value="1"/>
</dbReference>
<feature type="domain" description="Sigma-54 factor interaction" evidence="4">
    <location>
        <begin position="138"/>
        <end position="333"/>
    </location>
</feature>
<evidence type="ECO:0000313" key="7">
    <source>
        <dbReference type="Proteomes" id="UP000178602"/>
    </source>
</evidence>
<keyword evidence="3" id="KW-0597">Phosphoprotein</keyword>
<dbReference type="InterPro" id="IPR058031">
    <property type="entry name" value="AAA_lid_NorR"/>
</dbReference>
<evidence type="ECO:0000259" key="5">
    <source>
        <dbReference type="PROSITE" id="PS50110"/>
    </source>
</evidence>
<reference evidence="6 7" key="1">
    <citation type="journal article" date="2016" name="Nat. Commun.">
        <title>Thousands of microbial genomes shed light on interconnected biogeochemical processes in an aquifer system.</title>
        <authorList>
            <person name="Anantharaman K."/>
            <person name="Brown C.T."/>
            <person name="Hug L.A."/>
            <person name="Sharon I."/>
            <person name="Castelle C.J."/>
            <person name="Probst A.J."/>
            <person name="Thomas B.C."/>
            <person name="Singh A."/>
            <person name="Wilkins M.J."/>
            <person name="Karaoz U."/>
            <person name="Brodie E.L."/>
            <person name="Williams K.H."/>
            <person name="Hubbard S.S."/>
            <person name="Banfield J.F."/>
        </authorList>
    </citation>
    <scope>NUCLEOTIDE SEQUENCE [LARGE SCALE GENOMIC DNA]</scope>
</reference>
<dbReference type="InterPro" id="IPR002078">
    <property type="entry name" value="Sigma_54_int"/>
</dbReference>
<dbReference type="AlphaFoldDB" id="A0A1F4T7U6"/>
<protein>
    <recommendedName>
        <fullName evidence="8">Response regulatory domain-containing protein</fullName>
    </recommendedName>
</protein>
<evidence type="ECO:0000313" key="6">
    <source>
        <dbReference type="EMBL" id="OGC28610.1"/>
    </source>
</evidence>
<keyword evidence="1" id="KW-0547">Nucleotide-binding</keyword>
<dbReference type="GO" id="GO:0000160">
    <property type="term" value="P:phosphorelay signal transduction system"/>
    <property type="evidence" value="ECO:0007669"/>
    <property type="project" value="InterPro"/>
</dbReference>
<comment type="caution">
    <text evidence="6">The sequence shown here is derived from an EMBL/GenBank/DDBJ whole genome shotgun (WGS) entry which is preliminary data.</text>
</comment>
<dbReference type="PANTHER" id="PTHR32071">
    <property type="entry name" value="TRANSCRIPTIONAL REGULATORY PROTEIN"/>
    <property type="match status" value="1"/>
</dbReference>
<dbReference type="InterPro" id="IPR001789">
    <property type="entry name" value="Sig_transdc_resp-reg_receiver"/>
</dbReference>
<proteinExistence type="predicted"/>
<dbReference type="GO" id="GO:0006355">
    <property type="term" value="P:regulation of DNA-templated transcription"/>
    <property type="evidence" value="ECO:0007669"/>
    <property type="project" value="InterPro"/>
</dbReference>
<dbReference type="Proteomes" id="UP000178602">
    <property type="component" value="Unassembled WGS sequence"/>
</dbReference>
<dbReference type="SUPFAM" id="SSF52172">
    <property type="entry name" value="CheY-like"/>
    <property type="match status" value="1"/>
</dbReference>
<dbReference type="GO" id="GO:0005524">
    <property type="term" value="F:ATP binding"/>
    <property type="evidence" value="ECO:0007669"/>
    <property type="project" value="UniProtKB-KW"/>
</dbReference>
<dbReference type="SUPFAM" id="SSF52540">
    <property type="entry name" value="P-loop containing nucleoside triphosphate hydrolases"/>
    <property type="match status" value="1"/>
</dbReference>
<dbReference type="Gene3D" id="3.40.50.2300">
    <property type="match status" value="1"/>
</dbReference>
<evidence type="ECO:0000256" key="1">
    <source>
        <dbReference type="ARBA" id="ARBA00022741"/>
    </source>
</evidence>
<name>A0A1F4T7U6_UNCSA</name>
<evidence type="ECO:0000259" key="4">
    <source>
        <dbReference type="PROSITE" id="PS50045"/>
    </source>
</evidence>
<dbReference type="Gene3D" id="3.40.50.300">
    <property type="entry name" value="P-loop containing nucleotide triphosphate hydrolases"/>
    <property type="match status" value="1"/>
</dbReference>
<dbReference type="Pfam" id="PF00072">
    <property type="entry name" value="Response_reg"/>
    <property type="match status" value="1"/>
</dbReference>
<feature type="modified residue" description="4-aspartylphosphate" evidence="3">
    <location>
        <position position="51"/>
    </location>
</feature>
<accession>A0A1F4T7U6</accession>
<dbReference type="Pfam" id="PF25601">
    <property type="entry name" value="AAA_lid_14"/>
    <property type="match status" value="1"/>
</dbReference>
<dbReference type="SMART" id="SM00448">
    <property type="entry name" value="REC"/>
    <property type="match status" value="1"/>
</dbReference>
<dbReference type="EMBL" id="MEUG01000001">
    <property type="protein sequence ID" value="OGC28610.1"/>
    <property type="molecule type" value="Genomic_DNA"/>
</dbReference>
<organism evidence="6 7">
    <name type="scientific">candidate division WOR-1 bacterium RIFOXYC12_FULL_54_18</name>
    <dbReference type="NCBI Taxonomy" id="1802584"/>
    <lineage>
        <taxon>Bacteria</taxon>
        <taxon>Bacillati</taxon>
        <taxon>Saganbacteria</taxon>
    </lineage>
</organism>